<dbReference type="InterPro" id="IPR050126">
    <property type="entry name" value="Ap4A_hydrolase"/>
</dbReference>
<dbReference type="PANTHER" id="PTHR42850">
    <property type="entry name" value="METALLOPHOSPHOESTERASE"/>
    <property type="match status" value="1"/>
</dbReference>
<dbReference type="GO" id="GO:0016791">
    <property type="term" value="F:phosphatase activity"/>
    <property type="evidence" value="ECO:0007669"/>
    <property type="project" value="TreeGrafter"/>
</dbReference>
<protein>
    <submittedName>
        <fullName evidence="2">Metallophosphoesterase</fullName>
    </submittedName>
    <submittedName>
        <fullName evidence="3">Serine/threonine-protein phosphatase</fullName>
    </submittedName>
</protein>
<name>A0AAP8TMT0_SERMA</name>
<evidence type="ECO:0000313" key="4">
    <source>
        <dbReference type="Proteomes" id="UP000030378"/>
    </source>
</evidence>
<dbReference type="InterPro" id="IPR029052">
    <property type="entry name" value="Metallo-depent_PP-like"/>
</dbReference>
<dbReference type="GeneID" id="98186406"/>
<evidence type="ECO:0000313" key="3">
    <source>
        <dbReference type="EMBL" id="PNO62558.1"/>
    </source>
</evidence>
<organism evidence="3 4">
    <name type="scientific">Serratia marcescens</name>
    <dbReference type="NCBI Taxonomy" id="615"/>
    <lineage>
        <taxon>Bacteria</taxon>
        <taxon>Pseudomonadati</taxon>
        <taxon>Pseudomonadota</taxon>
        <taxon>Gammaproteobacteria</taxon>
        <taxon>Enterobacterales</taxon>
        <taxon>Yersiniaceae</taxon>
        <taxon>Serratia</taxon>
    </lineage>
</organism>
<reference evidence="3" key="1">
    <citation type="submission" date="2017-12" db="EMBL/GenBank/DDBJ databases">
        <title>FDA dAtabase for Regulatory Grade micrObial Sequences (FDA-ARGOS): Supporting development and validation of Infectious Disease Dx tests.</title>
        <authorList>
            <person name="Campos J."/>
            <person name="Goldberg B."/>
            <person name="Tallon L.J."/>
            <person name="Sadzewicz L."/>
            <person name="Sengamalay N."/>
            <person name="Ott S."/>
            <person name="Godinez A."/>
            <person name="Nagaraj S."/>
            <person name="Vavikolanu K."/>
            <person name="Vyas G."/>
            <person name="Nadendla S."/>
            <person name="Aluvathingal J."/>
            <person name="Geyer C."/>
            <person name="Nandy P."/>
            <person name="Hobson J."/>
            <person name="Sichtig H."/>
        </authorList>
    </citation>
    <scope>NUCLEOTIDE SEQUENCE</scope>
    <source>
        <strain evidence="3">FDAARGOS_79</strain>
    </source>
</reference>
<dbReference type="EMBL" id="JAXABG010000002">
    <property type="protein sequence ID" value="MDX7081604.1"/>
    <property type="molecule type" value="Genomic_DNA"/>
</dbReference>
<dbReference type="EMBL" id="JTBC02000014">
    <property type="protein sequence ID" value="PNO62558.1"/>
    <property type="molecule type" value="Genomic_DNA"/>
</dbReference>
<comment type="caution">
    <text evidence="3">The sequence shown here is derived from an EMBL/GenBank/DDBJ whole genome shotgun (WGS) entry which is preliminary data.</text>
</comment>
<gene>
    <name evidence="3" type="ORF">MC70_024380</name>
    <name evidence="2" type="ORF">SJ435_04300</name>
</gene>
<dbReference type="PANTHER" id="PTHR42850:SF4">
    <property type="entry name" value="ZINC-DEPENDENT ENDOPOLYPHOSPHATASE"/>
    <property type="match status" value="1"/>
</dbReference>
<dbReference type="GO" id="GO:0008803">
    <property type="term" value="F:bis(5'-nucleosyl)-tetraphosphatase (symmetrical) activity"/>
    <property type="evidence" value="ECO:0007669"/>
    <property type="project" value="TreeGrafter"/>
</dbReference>
<sequence length="247" mass="27929">MITELAKNEQGRDFAVGDLHGCLDELRVLLEHVGFDTRRDRLVAVGDLIDRGTNSLGCLTLLEQPWFFSVLGNHEKVLLDYRQATESQRQSEIAQRWKMMGGDWFFELDDAMRYRCQQLAMMLPWVIKLTVAQVDYCVIHAEVPPEIDCLETFLTGLQSGDPVSTHSCLFGRRRNRAKYDGPIMNVGYVLCGHTPGEGARQLGNMCNLDYGAFDIANRGALCLLELGTHRRYLLRKDGIVEQAFDAA</sequence>
<evidence type="ECO:0000259" key="1">
    <source>
        <dbReference type="Pfam" id="PF00149"/>
    </source>
</evidence>
<dbReference type="Gene3D" id="3.60.21.10">
    <property type="match status" value="1"/>
</dbReference>
<dbReference type="SUPFAM" id="SSF56300">
    <property type="entry name" value="Metallo-dependent phosphatases"/>
    <property type="match status" value="1"/>
</dbReference>
<evidence type="ECO:0000313" key="5">
    <source>
        <dbReference type="Proteomes" id="UP001275057"/>
    </source>
</evidence>
<proteinExistence type="predicted"/>
<dbReference type="Proteomes" id="UP001275057">
    <property type="component" value="Unassembled WGS sequence"/>
</dbReference>
<dbReference type="GO" id="GO:0005737">
    <property type="term" value="C:cytoplasm"/>
    <property type="evidence" value="ECO:0007669"/>
    <property type="project" value="TreeGrafter"/>
</dbReference>
<reference evidence="2 5" key="3">
    <citation type="submission" date="2023-11" db="EMBL/GenBank/DDBJ databases">
        <title>Detection of rare carbapenemases in Enterobacterales - comparison of two colorimetric and two CIM-based carbapenemase assays.</title>
        <authorList>
            <person name="Schaffarczyk L."/>
            <person name="Noster J."/>
            <person name="Stelzer Y."/>
            <person name="Sattler J."/>
            <person name="Gatermann S."/>
            <person name="Hamprecht A."/>
        </authorList>
    </citation>
    <scope>NUCLEOTIDE SEQUENCE [LARGE SCALE GENOMIC DNA]</scope>
    <source>
        <strain evidence="2 5">CIM-Carb-136</strain>
    </source>
</reference>
<accession>A0AAP8TMT0</accession>
<dbReference type="GO" id="GO:0110154">
    <property type="term" value="P:RNA decapping"/>
    <property type="evidence" value="ECO:0007669"/>
    <property type="project" value="TreeGrafter"/>
</dbReference>
<reference evidence="4" key="2">
    <citation type="submission" date="2017-12" db="EMBL/GenBank/DDBJ databases">
        <title>FDA dAtabase for Regulatory Grade micrObial Sequences (FDA-ARGOS): Supporting development and validation of Infectious Disease Dx tests.</title>
        <authorList>
            <person name="Campos J."/>
            <person name="Goldberg B."/>
            <person name="Tallon L."/>
            <person name="Sadzewicz L."/>
            <person name="Sengamalay N."/>
            <person name="Ott S."/>
            <person name="Godinez A."/>
            <person name="Nagaraj S."/>
            <person name="Vavikolanu K."/>
            <person name="Vyas G."/>
            <person name="Nadendla S."/>
            <person name="Aluvathingal J."/>
            <person name="Geyer C."/>
            <person name="Nandy P."/>
            <person name="Hobson J."/>
            <person name="Sichtig H."/>
        </authorList>
    </citation>
    <scope>NUCLEOTIDE SEQUENCE [LARGE SCALE GENOMIC DNA]</scope>
    <source>
        <strain evidence="4">FDAARGOS_79</strain>
    </source>
</reference>
<dbReference type="AlphaFoldDB" id="A0AAP8TMT0"/>
<dbReference type="RefSeq" id="WP_087762965.1">
    <property type="nucleotide sequence ID" value="NZ_CP033623.1"/>
</dbReference>
<dbReference type="InterPro" id="IPR004843">
    <property type="entry name" value="Calcineurin-like_PHP"/>
</dbReference>
<dbReference type="Pfam" id="PF00149">
    <property type="entry name" value="Metallophos"/>
    <property type="match status" value="1"/>
</dbReference>
<dbReference type="Proteomes" id="UP000030378">
    <property type="component" value="Unassembled WGS sequence"/>
</dbReference>
<feature type="domain" description="Calcineurin-like phosphoesterase" evidence="1">
    <location>
        <begin position="15"/>
        <end position="195"/>
    </location>
</feature>
<evidence type="ECO:0000313" key="2">
    <source>
        <dbReference type="EMBL" id="MDX7081604.1"/>
    </source>
</evidence>